<keyword evidence="24" id="KW-0675">Receptor</keyword>
<keyword evidence="25" id="KW-0325">Glycoprotein</keyword>
<comment type="catalytic activity">
    <reaction evidence="4">
        <text>tetradecanoate(out) = tetradecanoate(in)</text>
        <dbReference type="Rhea" id="RHEA:45252"/>
        <dbReference type="ChEBI" id="CHEBI:30807"/>
    </reaction>
    <physiologicalReaction direction="left-to-right" evidence="4">
        <dbReference type="Rhea" id="RHEA:45253"/>
    </physiologicalReaction>
</comment>
<evidence type="ECO:0000256" key="10">
    <source>
        <dbReference type="ARBA" id="ARBA00010532"/>
    </source>
</evidence>
<evidence type="ECO:0000256" key="18">
    <source>
        <dbReference type="ARBA" id="ARBA00022989"/>
    </source>
</evidence>
<organism evidence="34 35">
    <name type="scientific">Anguilla anguilla</name>
    <name type="common">European freshwater eel</name>
    <name type="synonym">Muraena anguilla</name>
    <dbReference type="NCBI Taxonomy" id="7936"/>
    <lineage>
        <taxon>Eukaryota</taxon>
        <taxon>Metazoa</taxon>
        <taxon>Chordata</taxon>
        <taxon>Craniata</taxon>
        <taxon>Vertebrata</taxon>
        <taxon>Euteleostomi</taxon>
        <taxon>Actinopterygii</taxon>
        <taxon>Neopterygii</taxon>
        <taxon>Teleostei</taxon>
        <taxon>Anguilliformes</taxon>
        <taxon>Anguillidae</taxon>
        <taxon>Anguilla</taxon>
    </lineage>
</organism>
<dbReference type="PANTHER" id="PTHR11923">
    <property type="entry name" value="SCAVENGER RECEPTOR CLASS B TYPE-1 SR-B1"/>
    <property type="match status" value="1"/>
</dbReference>
<evidence type="ECO:0000256" key="32">
    <source>
        <dbReference type="PIRSR" id="PIRSR605428-52"/>
    </source>
</evidence>
<comment type="catalytic activity">
    <reaction evidence="27">
        <text>tetracosanoate(out) = tetracosanoate(in)</text>
        <dbReference type="Rhea" id="RHEA:45260"/>
        <dbReference type="ChEBI" id="CHEBI:31014"/>
    </reaction>
    <physiologicalReaction direction="left-to-right" evidence="27">
        <dbReference type="Rhea" id="RHEA:45261"/>
    </physiologicalReaction>
</comment>
<evidence type="ECO:0000256" key="31">
    <source>
        <dbReference type="ARBA" id="ARBA00032780"/>
    </source>
</evidence>
<dbReference type="Proteomes" id="UP001044222">
    <property type="component" value="Chromosome 19"/>
</dbReference>
<dbReference type="GO" id="GO:0034383">
    <property type="term" value="P:low-density lipoprotein particle clearance"/>
    <property type="evidence" value="ECO:0007669"/>
    <property type="project" value="TreeGrafter"/>
</dbReference>
<dbReference type="GO" id="GO:0005901">
    <property type="term" value="C:caveola"/>
    <property type="evidence" value="ECO:0007669"/>
    <property type="project" value="TreeGrafter"/>
</dbReference>
<keyword evidence="13" id="KW-1003">Cell membrane</keyword>
<comment type="catalytic activity">
    <reaction evidence="2">
        <text>(9Z)-octadecenoate(out) = (9Z)-octadecenoate(in)</text>
        <dbReference type="Rhea" id="RHEA:33655"/>
        <dbReference type="ChEBI" id="CHEBI:30823"/>
    </reaction>
    <physiologicalReaction direction="left-to-right" evidence="2">
        <dbReference type="Rhea" id="RHEA:33656"/>
    </physiologicalReaction>
</comment>
<evidence type="ECO:0000256" key="25">
    <source>
        <dbReference type="ARBA" id="ARBA00023180"/>
    </source>
</evidence>
<dbReference type="GO" id="GO:0044539">
    <property type="term" value="P:long-chain fatty acid import into cell"/>
    <property type="evidence" value="ECO:0007669"/>
    <property type="project" value="TreeGrafter"/>
</dbReference>
<evidence type="ECO:0000256" key="2">
    <source>
        <dbReference type="ARBA" id="ARBA00000626"/>
    </source>
</evidence>
<feature type="disulfide bond" evidence="32">
    <location>
        <begin position="269"/>
        <end position="330"/>
    </location>
</feature>
<dbReference type="EMBL" id="JAFIRN010000019">
    <property type="protein sequence ID" value="KAG5830429.1"/>
    <property type="molecule type" value="Genomic_DNA"/>
</dbReference>
<dbReference type="GO" id="GO:0006898">
    <property type="term" value="P:receptor-mediated endocytosis"/>
    <property type="evidence" value="ECO:0007669"/>
    <property type="project" value="TreeGrafter"/>
</dbReference>
<gene>
    <name evidence="34" type="ORF">ANANG_G00310520</name>
</gene>
<dbReference type="GO" id="GO:0042953">
    <property type="term" value="P:lipoprotein transport"/>
    <property type="evidence" value="ECO:0007669"/>
    <property type="project" value="TreeGrafter"/>
</dbReference>
<feature type="transmembrane region" description="Helical" evidence="33">
    <location>
        <begin position="443"/>
        <end position="463"/>
    </location>
</feature>
<keyword evidence="17" id="KW-0130">Cell adhesion</keyword>
<feature type="disulfide bond" evidence="32">
    <location>
        <begin position="310"/>
        <end position="319"/>
    </location>
</feature>
<comment type="catalytic activity">
    <reaction evidence="1">
        <text>(9Z,12Z)-octadecadienoate(out) = (9Z,12Z)-octadecadienoate(in)</text>
        <dbReference type="Rhea" id="RHEA:45264"/>
        <dbReference type="ChEBI" id="CHEBI:30245"/>
    </reaction>
    <physiologicalReaction direction="left-to-right" evidence="1">
        <dbReference type="Rhea" id="RHEA:45265"/>
    </physiologicalReaction>
</comment>
<dbReference type="PANTHER" id="PTHR11923:SF12">
    <property type="entry name" value="PLATELET GLYCOPROTEIN 4"/>
    <property type="match status" value="1"/>
</dbReference>
<dbReference type="InterPro" id="IPR005428">
    <property type="entry name" value="CD36/SCARB1/SNMP1"/>
</dbReference>
<keyword evidence="21 33" id="KW-0472">Membrane</keyword>
<evidence type="ECO:0000256" key="20">
    <source>
        <dbReference type="ARBA" id="ARBA00023055"/>
    </source>
</evidence>
<comment type="similarity">
    <text evidence="10">Belongs to the CD36 family.</text>
</comment>
<evidence type="ECO:0000256" key="17">
    <source>
        <dbReference type="ARBA" id="ARBA00022889"/>
    </source>
</evidence>
<evidence type="ECO:0000256" key="26">
    <source>
        <dbReference type="ARBA" id="ARBA00023288"/>
    </source>
</evidence>
<dbReference type="Pfam" id="PF01130">
    <property type="entry name" value="CD36"/>
    <property type="match status" value="1"/>
</dbReference>
<reference evidence="34" key="1">
    <citation type="submission" date="2021-01" db="EMBL/GenBank/DDBJ databases">
        <title>A chromosome-scale assembly of European eel, Anguilla anguilla.</title>
        <authorList>
            <person name="Henkel C."/>
            <person name="Jong-Raadsen S.A."/>
            <person name="Dufour S."/>
            <person name="Weltzien F.-A."/>
            <person name="Palstra A.P."/>
            <person name="Pelster B."/>
            <person name="Spaink H.P."/>
            <person name="Van Den Thillart G.E."/>
            <person name="Jansen H."/>
            <person name="Zahm M."/>
            <person name="Klopp C."/>
            <person name="Cedric C."/>
            <person name="Louis A."/>
            <person name="Berthelot C."/>
            <person name="Parey E."/>
            <person name="Roest Crollius H."/>
            <person name="Montfort J."/>
            <person name="Robinson-Rechavi M."/>
            <person name="Bucao C."/>
            <person name="Bouchez O."/>
            <person name="Gislard M."/>
            <person name="Lluch J."/>
            <person name="Milhes M."/>
            <person name="Lampietro C."/>
            <person name="Lopez Roques C."/>
            <person name="Donnadieu C."/>
            <person name="Braasch I."/>
            <person name="Desvignes T."/>
            <person name="Postlethwait J."/>
            <person name="Bobe J."/>
            <person name="Guiguen Y."/>
            <person name="Dirks R."/>
        </authorList>
    </citation>
    <scope>NUCLEOTIDE SEQUENCE</scope>
    <source>
        <strain evidence="34">Tag_6206</strain>
        <tissue evidence="34">Liver</tissue>
    </source>
</reference>
<keyword evidence="35" id="KW-1185">Reference proteome</keyword>
<evidence type="ECO:0000256" key="12">
    <source>
        <dbReference type="ARBA" id="ARBA00022448"/>
    </source>
</evidence>
<evidence type="ECO:0000256" key="6">
    <source>
        <dbReference type="ARBA" id="ARBA00004221"/>
    </source>
</evidence>
<dbReference type="GO" id="GO:0007155">
    <property type="term" value="P:cell adhesion"/>
    <property type="evidence" value="ECO:0007669"/>
    <property type="project" value="UniProtKB-KW"/>
</dbReference>
<comment type="catalytic activity">
    <reaction evidence="5">
        <text>butanoate(out) = butanoate(in)</text>
        <dbReference type="Rhea" id="RHEA:45248"/>
        <dbReference type="ChEBI" id="CHEBI:17968"/>
    </reaction>
    <physiologicalReaction direction="left-to-right" evidence="5">
        <dbReference type="Rhea" id="RHEA:45249"/>
    </physiologicalReaction>
</comment>
<evidence type="ECO:0000256" key="5">
    <source>
        <dbReference type="ARBA" id="ARBA00001892"/>
    </source>
</evidence>
<evidence type="ECO:0000256" key="14">
    <source>
        <dbReference type="ARBA" id="ARBA00022499"/>
    </source>
</evidence>
<dbReference type="GO" id="GO:0019915">
    <property type="term" value="P:lipid storage"/>
    <property type="evidence" value="ECO:0007669"/>
    <property type="project" value="TreeGrafter"/>
</dbReference>
<evidence type="ECO:0000256" key="23">
    <source>
        <dbReference type="ARBA" id="ARBA00023157"/>
    </source>
</evidence>
<keyword evidence="19" id="KW-0333">Golgi apparatus</keyword>
<dbReference type="GO" id="GO:0005794">
    <property type="term" value="C:Golgi apparatus"/>
    <property type="evidence" value="ECO:0007669"/>
    <property type="project" value="UniProtKB-SubCell"/>
</dbReference>
<name>A0A9D3RHJ2_ANGAN</name>
<keyword evidence="18 33" id="KW-1133">Transmembrane helix</keyword>
<dbReference type="GO" id="GO:0150094">
    <property type="term" value="P:amyloid-beta clearance by cellular catabolic process"/>
    <property type="evidence" value="ECO:0007669"/>
    <property type="project" value="TreeGrafter"/>
</dbReference>
<evidence type="ECO:0000256" key="28">
    <source>
        <dbReference type="ARBA" id="ARBA00029966"/>
    </source>
</evidence>
<evidence type="ECO:0000256" key="33">
    <source>
        <dbReference type="SAM" id="Phobius"/>
    </source>
</evidence>
<dbReference type="GO" id="GO:0016324">
    <property type="term" value="C:apical plasma membrane"/>
    <property type="evidence" value="ECO:0007669"/>
    <property type="project" value="UniProtKB-SubCell"/>
</dbReference>
<evidence type="ECO:0000256" key="15">
    <source>
        <dbReference type="ARBA" id="ARBA00022692"/>
    </source>
</evidence>
<evidence type="ECO:0000256" key="30">
    <source>
        <dbReference type="ARBA" id="ARBA00032188"/>
    </source>
</evidence>
<evidence type="ECO:0000256" key="13">
    <source>
        <dbReference type="ARBA" id="ARBA00022475"/>
    </source>
</evidence>
<dbReference type="GO" id="GO:0030169">
    <property type="term" value="F:low-density lipoprotein particle binding"/>
    <property type="evidence" value="ECO:0007669"/>
    <property type="project" value="TreeGrafter"/>
</dbReference>
<dbReference type="PRINTS" id="PR01610">
    <property type="entry name" value="CD36ANTIGEN"/>
</dbReference>
<keyword evidence="12" id="KW-0813">Transport</keyword>
<evidence type="ECO:0000256" key="21">
    <source>
        <dbReference type="ARBA" id="ARBA00023136"/>
    </source>
</evidence>
<accession>A0A9D3RHJ2</accession>
<evidence type="ECO:0000313" key="35">
    <source>
        <dbReference type="Proteomes" id="UP001044222"/>
    </source>
</evidence>
<sequence length="472" mass="52139">MGCCSARCGLIAGAVLGALIAVLGGILIPVGDSIIRENVVKVRWPAGSRHRNGSTAYENWVSAGAPVYRQFWLFDVQNPSEVVERGAKPVVAQRGPYTYRTRYLPKVNITAFDNDTISFVLPAGAIFEPALSVGPEEDTITALNLAVAGAYSLVPKDVHFFLNLAIKKHNASLFQKKTVKELMWGYFDPISNSTVGLFYPYNGTYDGPYNVFTGKDDIGKVAMIDRWRGERQLNFWNDTYCNMINGTDASAFPPFLDKKPLYFFTSDICRSVAADFQRSVVLKGIELYRYTLNPRTLASPAINPDNHCYCGDPEVTRNCTLAGVLDISSCTGGMPVYISLAHFLYGSEYLTQDVLGLNPVEEEHFTFLDVEPITGMTMRFAKRLQVNMMYGPSKTIDVLKQVKDYTIFPLLWLNETAALDDATADMFKGALTSRVETLEAVQVALLSVGTVAFVLCAVAACVVHRKSRNKLV</sequence>
<proteinExistence type="inferred from homology"/>
<keyword evidence="26" id="KW-0449">Lipoprotein</keyword>
<dbReference type="GO" id="GO:0009986">
    <property type="term" value="C:cell surface"/>
    <property type="evidence" value="ECO:0007669"/>
    <property type="project" value="TreeGrafter"/>
</dbReference>
<keyword evidence="14" id="KW-1017">Isopeptide bond</keyword>
<protein>
    <recommendedName>
        <fullName evidence="11">Platelet glycoprotein 4</fullName>
    </recommendedName>
    <alternativeName>
        <fullName evidence="31">Glycoprotein IIIb</fullName>
    </alternativeName>
    <alternativeName>
        <fullName evidence="29">PAS IV</fullName>
    </alternativeName>
    <alternativeName>
        <fullName evidence="30">PAS-4</fullName>
    </alternativeName>
    <alternativeName>
        <fullName evidence="28">Platelet glycoprotein IV</fullName>
    </alternativeName>
</protein>
<evidence type="ECO:0000256" key="24">
    <source>
        <dbReference type="ARBA" id="ARBA00023170"/>
    </source>
</evidence>
<dbReference type="GO" id="GO:0005041">
    <property type="term" value="F:low-density lipoprotein particle receptor activity"/>
    <property type="evidence" value="ECO:0007669"/>
    <property type="project" value="TreeGrafter"/>
</dbReference>
<keyword evidence="15 33" id="KW-0812">Transmembrane</keyword>
<evidence type="ECO:0000256" key="19">
    <source>
        <dbReference type="ARBA" id="ARBA00023034"/>
    </source>
</evidence>
<comment type="catalytic activity">
    <reaction evidence="3">
        <text>hexadecanoate(out) = hexadecanoate(in)</text>
        <dbReference type="Rhea" id="RHEA:45256"/>
        <dbReference type="ChEBI" id="CHEBI:7896"/>
    </reaction>
    <physiologicalReaction direction="left-to-right" evidence="3">
        <dbReference type="Rhea" id="RHEA:45257"/>
    </physiologicalReaction>
</comment>
<dbReference type="PRINTS" id="PR01609">
    <property type="entry name" value="CD36FAMILY"/>
</dbReference>
<comment type="subcellular location">
    <subcellularLocation>
        <location evidence="6">Apical cell membrane</location>
    </subcellularLocation>
    <subcellularLocation>
        <location evidence="9">Cell membrane</location>
        <topology evidence="9">Multi-pass membrane protein</topology>
    </subcellularLocation>
    <subcellularLocation>
        <location evidence="8">Golgi apparatus</location>
    </subcellularLocation>
    <subcellularLocation>
        <location evidence="7">Membrane raft</location>
    </subcellularLocation>
</comment>
<feature type="disulfide bond" evidence="32">
    <location>
        <begin position="241"/>
        <end position="308"/>
    </location>
</feature>
<evidence type="ECO:0000256" key="3">
    <source>
        <dbReference type="ARBA" id="ARBA00000934"/>
    </source>
</evidence>
<evidence type="ECO:0000256" key="1">
    <source>
        <dbReference type="ARBA" id="ARBA00000542"/>
    </source>
</evidence>
<dbReference type="AlphaFoldDB" id="A0A9D3RHJ2"/>
<evidence type="ECO:0000256" key="8">
    <source>
        <dbReference type="ARBA" id="ARBA00004555"/>
    </source>
</evidence>
<evidence type="ECO:0000256" key="9">
    <source>
        <dbReference type="ARBA" id="ARBA00004651"/>
    </source>
</evidence>
<keyword evidence="16" id="KW-0832">Ubl conjugation</keyword>
<keyword evidence="20" id="KW-0445">Lipid transport</keyword>
<evidence type="ECO:0000256" key="22">
    <source>
        <dbReference type="ARBA" id="ARBA00023139"/>
    </source>
</evidence>
<evidence type="ECO:0000256" key="16">
    <source>
        <dbReference type="ARBA" id="ARBA00022843"/>
    </source>
</evidence>
<keyword evidence="23 32" id="KW-1015">Disulfide bond</keyword>
<evidence type="ECO:0000256" key="4">
    <source>
        <dbReference type="ARBA" id="ARBA00000996"/>
    </source>
</evidence>
<comment type="caution">
    <text evidence="34">The sequence shown here is derived from an EMBL/GenBank/DDBJ whole genome shotgun (WGS) entry which is preliminary data.</text>
</comment>
<evidence type="ECO:0000256" key="29">
    <source>
        <dbReference type="ARBA" id="ARBA00031821"/>
    </source>
</evidence>
<evidence type="ECO:0000313" key="34">
    <source>
        <dbReference type="EMBL" id="KAG5830429.1"/>
    </source>
</evidence>
<evidence type="ECO:0000256" key="7">
    <source>
        <dbReference type="ARBA" id="ARBA00004285"/>
    </source>
</evidence>
<evidence type="ECO:0000256" key="11">
    <source>
        <dbReference type="ARBA" id="ARBA00020772"/>
    </source>
</evidence>
<keyword evidence="22" id="KW-0564">Palmitate</keyword>
<dbReference type="InterPro" id="IPR002159">
    <property type="entry name" value="CD36_fam"/>
</dbReference>
<evidence type="ECO:0000256" key="27">
    <source>
        <dbReference type="ARBA" id="ARBA00023949"/>
    </source>
</evidence>
<dbReference type="GO" id="GO:0005044">
    <property type="term" value="F:scavenger receptor activity"/>
    <property type="evidence" value="ECO:0007669"/>
    <property type="project" value="TreeGrafter"/>
</dbReference>